<sequence>MDPIGAITAITAGVMRRIADSIDGHVDQPQQVVHYHFHLTEPGQADNLDKPEGKGRSFTLFSKR</sequence>
<name>A0A2H4J9S4_9CAUD</name>
<proteinExistence type="predicted"/>
<gene>
    <name evidence="2" type="ORF">7S2_2</name>
</gene>
<reference evidence="2" key="1">
    <citation type="submission" date="2017-06" db="EMBL/GenBank/DDBJ databases">
        <title>Novel phages from South African skin metaviromes.</title>
        <authorList>
            <person name="van Zyl L.J."/>
            <person name="Abrahams Y."/>
            <person name="Stander E.A."/>
            <person name="Kirby B.M."/>
            <person name="Clavaud C."/>
            <person name="Farcet C."/>
            <person name="Breton L."/>
            <person name="Trindade M.I."/>
        </authorList>
    </citation>
    <scope>NUCLEOTIDE SEQUENCE</scope>
</reference>
<organism evidence="2">
    <name type="scientific">uncultured Caudovirales phage</name>
    <dbReference type="NCBI Taxonomy" id="2100421"/>
    <lineage>
        <taxon>Viruses</taxon>
        <taxon>Duplodnaviria</taxon>
        <taxon>Heunggongvirae</taxon>
        <taxon>Uroviricota</taxon>
        <taxon>Caudoviricetes</taxon>
        <taxon>Peduoviridae</taxon>
        <taxon>Maltschvirus</taxon>
        <taxon>Maltschvirus maltsch</taxon>
    </lineage>
</organism>
<protein>
    <submittedName>
        <fullName evidence="2">Uncharacterized protein</fullName>
    </submittedName>
</protein>
<evidence type="ECO:0000256" key="1">
    <source>
        <dbReference type="SAM" id="MobiDB-lite"/>
    </source>
</evidence>
<feature type="region of interest" description="Disordered" evidence="1">
    <location>
        <begin position="42"/>
        <end position="64"/>
    </location>
</feature>
<evidence type="ECO:0000313" key="2">
    <source>
        <dbReference type="EMBL" id="ASN71995.1"/>
    </source>
</evidence>
<dbReference type="EMBL" id="MF417939">
    <property type="protein sequence ID" value="ASN71995.1"/>
    <property type="molecule type" value="Genomic_DNA"/>
</dbReference>
<accession>A0A2H4J9S4</accession>